<dbReference type="InterPro" id="IPR005197">
    <property type="entry name" value="Glyco_hydro_71"/>
</dbReference>
<dbReference type="Pfam" id="PF03659">
    <property type="entry name" value="Glyco_hydro_71"/>
    <property type="match status" value="1"/>
</dbReference>
<comment type="caution">
    <text evidence="1">The sequence shown here is derived from an EMBL/GenBank/DDBJ whole genome shotgun (WGS) entry which is preliminary data.</text>
</comment>
<dbReference type="EMBL" id="JANBVO010000007">
    <property type="protein sequence ID" value="KAJ9150800.1"/>
    <property type="molecule type" value="Genomic_DNA"/>
</dbReference>
<keyword evidence="1" id="KW-0378">Hydrolase</keyword>
<dbReference type="AlphaFoldDB" id="A0AA38S7H6"/>
<protein>
    <submittedName>
        <fullName evidence="1">Glycoside hydrolase family 71 protein</fullName>
    </submittedName>
</protein>
<proteinExistence type="predicted"/>
<dbReference type="CDD" id="cd11577">
    <property type="entry name" value="GH71"/>
    <property type="match status" value="1"/>
</dbReference>
<sequence>MYCQATGNGEVYACCPSTSNCRGSVEGNPVCADSAWSLWKGSYGNGFCCEIGLLGAFVNGGSVAGTCVTSVPATMSTAVLVTTGTATATTTVKTTSMTSTSLTVATVTTTSTVKSTSTSSSISQPTTTTGKPAFAHYMIGTITNDHCHQDIVDAQGLGIDAFALNFDQFASWSNTTVDNLFNNAEALGFKLFFSFDMSTGYFNDPNQYASYLMQYISRSSYYTYDEKPLVTTFGGGSVSTSQWNQFKSTVGSIVLIPAFYQTTPSSSFFSNNPALDGAFNWNSWASEGQGKIVVPTTDDETYLQAAKSAGKLFIMGISPLQFKHIDSGQNWYLRGEANLEYRLGQALSLQPDMLELQTWNDAGESHYMGNIWPEPISGSVIPDYTDGYDHTGYWQVLPSFIQAWKRGDTGTADMVPTNGAAAQGVFWHHTQLVSASCAPDQLGIGEPSGYQNAEDLVSGVILVAKGQTGLIVTVTSGASTLGQATLAEGFNKFSFSGLTTGAVSVRVAQGSSTVISGTGPISVSSSTSLCNFNFQVVGLA</sequence>
<reference evidence="1" key="1">
    <citation type="submission" date="2022-07" db="EMBL/GenBank/DDBJ databases">
        <title>Fungi with potential for degradation of polypropylene.</title>
        <authorList>
            <person name="Gostincar C."/>
        </authorList>
    </citation>
    <scope>NUCLEOTIDE SEQUENCE</scope>
    <source>
        <strain evidence="1">EXF-13308</strain>
    </source>
</reference>
<accession>A0AA38S7H6</accession>
<dbReference type="GO" id="GO:0051118">
    <property type="term" value="F:glucan endo-1,3-alpha-glucosidase activity"/>
    <property type="evidence" value="ECO:0007669"/>
    <property type="project" value="InterPro"/>
</dbReference>
<organism evidence="1 2">
    <name type="scientific">Pleurostoma richardsiae</name>
    <dbReference type="NCBI Taxonomy" id="41990"/>
    <lineage>
        <taxon>Eukaryota</taxon>
        <taxon>Fungi</taxon>
        <taxon>Dikarya</taxon>
        <taxon>Ascomycota</taxon>
        <taxon>Pezizomycotina</taxon>
        <taxon>Sordariomycetes</taxon>
        <taxon>Sordariomycetidae</taxon>
        <taxon>Calosphaeriales</taxon>
        <taxon>Pleurostomataceae</taxon>
        <taxon>Pleurostoma</taxon>
    </lineage>
</organism>
<evidence type="ECO:0000313" key="1">
    <source>
        <dbReference type="EMBL" id="KAJ9150800.1"/>
    </source>
</evidence>
<gene>
    <name evidence="1" type="ORF">NKR23_g3436</name>
</gene>
<evidence type="ECO:0000313" key="2">
    <source>
        <dbReference type="Proteomes" id="UP001174694"/>
    </source>
</evidence>
<keyword evidence="2" id="KW-1185">Reference proteome</keyword>
<name>A0AA38S7H6_9PEZI</name>
<dbReference type="Gene3D" id="3.20.20.80">
    <property type="entry name" value="Glycosidases"/>
    <property type="match status" value="1"/>
</dbReference>
<dbReference type="Proteomes" id="UP001174694">
    <property type="component" value="Unassembled WGS sequence"/>
</dbReference>